<dbReference type="HAMAP" id="MF_00814">
    <property type="entry name" value="NAC_arch"/>
    <property type="match status" value="1"/>
</dbReference>
<dbReference type="GO" id="GO:0003723">
    <property type="term" value="F:RNA binding"/>
    <property type="evidence" value="ECO:0007669"/>
    <property type="project" value="UniProtKB-UniRule"/>
</dbReference>
<dbReference type="GO" id="GO:0015031">
    <property type="term" value="P:protein transport"/>
    <property type="evidence" value="ECO:0007669"/>
    <property type="project" value="UniProtKB-UniRule"/>
</dbReference>
<evidence type="ECO:0000256" key="2">
    <source>
        <dbReference type="ARBA" id="ARBA00022884"/>
    </source>
</evidence>
<keyword evidence="9" id="KW-1185">Reference proteome</keyword>
<dbReference type="Gene3D" id="2.20.70.30">
    <property type="entry name" value="Nascent polypeptide-associated complex domain"/>
    <property type="match status" value="1"/>
</dbReference>
<dbReference type="PROSITE" id="PS51151">
    <property type="entry name" value="NAC_AB"/>
    <property type="match status" value="1"/>
</dbReference>
<dbReference type="RefSeq" id="WP_108381562.1">
    <property type="nucleotide sequence ID" value="NZ_CP028858.1"/>
</dbReference>
<accession>A0A2R4X091</accession>
<dbReference type="NCBIfam" id="TIGR00264">
    <property type="entry name" value="archaeal-type nascent polypeptide-associated complex protein"/>
    <property type="match status" value="1"/>
</dbReference>
<dbReference type="Gene3D" id="1.10.8.10">
    <property type="entry name" value="DNA helicase RuvA subunit, C-terminal domain"/>
    <property type="match status" value="1"/>
</dbReference>
<reference evidence="8 9" key="1">
    <citation type="submission" date="2018-04" db="EMBL/GenBank/DDBJ databases">
        <title>Halococcoides cellulosivorans gen. nov., sp. nov., an extremely halophilic cellulose-utilizing haloarchaeon from hypersaline lakes.</title>
        <authorList>
            <person name="Sorokin D.Y."/>
            <person name="Toshchakov S.V."/>
            <person name="Samarov N.I."/>
            <person name="Korzhenkov A."/>
            <person name="Kublanov I.V."/>
        </authorList>
    </citation>
    <scope>NUCLEOTIDE SEQUENCE [LARGE SCALE GENOMIC DNA]</scope>
    <source>
        <strain evidence="8 9">HArcel1</strain>
    </source>
</reference>
<evidence type="ECO:0000256" key="4">
    <source>
        <dbReference type="HAMAP-Rule" id="MF_00814"/>
    </source>
</evidence>
<dbReference type="InterPro" id="IPR005231">
    <property type="entry name" value="NAC_arc"/>
</dbReference>
<protein>
    <recommendedName>
        <fullName evidence="4 5">Nascent polypeptide-associated complex protein</fullName>
    </recommendedName>
</protein>
<comment type="subunit">
    <text evidence="4">Homodimer. Interacts with the ribosome. Binds ribosomal RNA.</text>
</comment>
<keyword evidence="1 4" id="KW-0813">Transport</keyword>
<feature type="compositionally biased region" description="Acidic residues" evidence="6">
    <location>
        <begin position="99"/>
        <end position="113"/>
    </location>
</feature>
<dbReference type="KEGG" id="harc:HARCEL1_05480"/>
<dbReference type="GeneID" id="36511937"/>
<dbReference type="Pfam" id="PF01849">
    <property type="entry name" value="NAC"/>
    <property type="match status" value="1"/>
</dbReference>
<dbReference type="InterPro" id="IPR002715">
    <property type="entry name" value="Nas_poly-pep-assoc_cplx_dom"/>
</dbReference>
<sequence length="122" mass="12790">MFGGGGGNLDPRKLQQMMEQMGVDMEDIDATEVVIRTDDEDLVFDGPEVQKMVAQGQETYQIVGSPSVEESSGESGGSEADDGPDPDDVALVAQRAGVSEDDARDALEAEDGDLAGAVARLD</sequence>
<evidence type="ECO:0000256" key="5">
    <source>
        <dbReference type="NCBIfam" id="TIGR00264"/>
    </source>
</evidence>
<proteinExistence type="inferred from homology"/>
<feature type="domain" description="NAC-A/B" evidence="7">
    <location>
        <begin position="8"/>
        <end position="75"/>
    </location>
</feature>
<gene>
    <name evidence="4" type="primary">nac</name>
    <name evidence="8" type="ORF">HARCEL1_05480</name>
</gene>
<evidence type="ECO:0000259" key="7">
    <source>
        <dbReference type="PROSITE" id="PS51151"/>
    </source>
</evidence>
<feature type="compositionally biased region" description="Acidic residues" evidence="6">
    <location>
        <begin position="79"/>
        <end position="88"/>
    </location>
</feature>
<dbReference type="InterPro" id="IPR038187">
    <property type="entry name" value="NAC_A/B_dom_sf"/>
</dbReference>
<name>A0A2R4X091_9EURY</name>
<evidence type="ECO:0000313" key="9">
    <source>
        <dbReference type="Proteomes" id="UP000244727"/>
    </source>
</evidence>
<dbReference type="Proteomes" id="UP000244727">
    <property type="component" value="Chromosome"/>
</dbReference>
<dbReference type="AlphaFoldDB" id="A0A2R4X091"/>
<dbReference type="EMBL" id="CP028858">
    <property type="protein sequence ID" value="AWB27193.1"/>
    <property type="molecule type" value="Genomic_DNA"/>
</dbReference>
<feature type="region of interest" description="Disordered" evidence="6">
    <location>
        <begin position="59"/>
        <end position="122"/>
    </location>
</feature>
<organism evidence="8 9">
    <name type="scientific">Halococcoides cellulosivorans</name>
    <dbReference type="NCBI Taxonomy" id="1679096"/>
    <lineage>
        <taxon>Archaea</taxon>
        <taxon>Methanobacteriati</taxon>
        <taxon>Methanobacteriota</taxon>
        <taxon>Stenosarchaea group</taxon>
        <taxon>Halobacteria</taxon>
        <taxon>Halobacteriales</taxon>
        <taxon>Haloarculaceae</taxon>
        <taxon>Halococcoides</taxon>
    </lineage>
</organism>
<comment type="similarity">
    <text evidence="4">Belongs to the NAC-alpha family.</text>
</comment>
<keyword evidence="2 4" id="KW-0694">RNA-binding</keyword>
<evidence type="ECO:0000256" key="1">
    <source>
        <dbReference type="ARBA" id="ARBA00022448"/>
    </source>
</evidence>
<dbReference type="SMART" id="SM01407">
    <property type="entry name" value="NAC"/>
    <property type="match status" value="1"/>
</dbReference>
<keyword evidence="3 4" id="KW-0653">Protein transport</keyword>
<evidence type="ECO:0000256" key="6">
    <source>
        <dbReference type="SAM" id="MobiDB-lite"/>
    </source>
</evidence>
<evidence type="ECO:0000313" key="8">
    <source>
        <dbReference type="EMBL" id="AWB27193.1"/>
    </source>
</evidence>
<evidence type="ECO:0000256" key="3">
    <source>
        <dbReference type="ARBA" id="ARBA00022927"/>
    </source>
</evidence>
<comment type="function">
    <text evidence="4">Contacts the emerging nascent chain on the ribosome.</text>
</comment>